<dbReference type="Pfam" id="PF02653">
    <property type="entry name" value="BPD_transp_2"/>
    <property type="match status" value="1"/>
</dbReference>
<dbReference type="CDD" id="cd06581">
    <property type="entry name" value="TM_PBP1_LivM_like"/>
    <property type="match status" value="1"/>
</dbReference>
<dbReference type="AlphaFoldDB" id="A0A645AM66"/>
<evidence type="ECO:0000256" key="6">
    <source>
        <dbReference type="SAM" id="Phobius"/>
    </source>
</evidence>
<sequence length="298" mass="32747">MSSYQLGLIMNSCISIIGVTGVFAITSLAGMFSLGQAAYLAIGSYVTFILARMFNLPIFVTSIAGIGLSALCAYIISVPTLKLRKDYFALITMGFGQMITATIVLLERYTNGSIGYSRIPKVNHLVWVVLGITALIVFCVRNLKYSRFGRMCIALKTDEIAAKSFGIDVYRLKLRMYVLASAVAGIAGILYGLKNRVILPDSFGWNLSAEMQIFLFFGGTNSITGAVFAGALLKLLPELFRTVTLFGQSLQEYRTIIYCVLILLIINFRPSGVFGEYELSPKAIKLFVARNRKESNHG</sequence>
<name>A0A645AM66_9ZZZZ</name>
<dbReference type="PANTHER" id="PTHR30482">
    <property type="entry name" value="HIGH-AFFINITY BRANCHED-CHAIN AMINO ACID TRANSPORT SYSTEM PERMEASE"/>
    <property type="match status" value="1"/>
</dbReference>
<evidence type="ECO:0000256" key="5">
    <source>
        <dbReference type="ARBA" id="ARBA00023136"/>
    </source>
</evidence>
<proteinExistence type="predicted"/>
<organism evidence="7">
    <name type="scientific">bioreactor metagenome</name>
    <dbReference type="NCBI Taxonomy" id="1076179"/>
    <lineage>
        <taxon>unclassified sequences</taxon>
        <taxon>metagenomes</taxon>
        <taxon>ecological metagenomes</taxon>
    </lineage>
</organism>
<feature type="transmembrane region" description="Helical" evidence="6">
    <location>
        <begin position="56"/>
        <end position="75"/>
    </location>
</feature>
<dbReference type="InterPro" id="IPR001851">
    <property type="entry name" value="ABC_transp_permease"/>
</dbReference>
<protein>
    <recommendedName>
        <fullName evidence="8">High-affinity branched-chain amino acid transport system permease protein LivH</fullName>
    </recommendedName>
</protein>
<keyword evidence="3 6" id="KW-0812">Transmembrane</keyword>
<evidence type="ECO:0000256" key="2">
    <source>
        <dbReference type="ARBA" id="ARBA00022475"/>
    </source>
</evidence>
<dbReference type="EMBL" id="VSSQ01013089">
    <property type="protein sequence ID" value="MPM50714.1"/>
    <property type="molecule type" value="Genomic_DNA"/>
</dbReference>
<feature type="transmembrane region" description="Helical" evidence="6">
    <location>
        <begin position="125"/>
        <end position="143"/>
    </location>
</feature>
<feature type="transmembrane region" description="Helical" evidence="6">
    <location>
        <begin position="6"/>
        <end position="25"/>
    </location>
</feature>
<evidence type="ECO:0000256" key="1">
    <source>
        <dbReference type="ARBA" id="ARBA00004651"/>
    </source>
</evidence>
<accession>A0A645AM66</accession>
<comment type="subcellular location">
    <subcellularLocation>
        <location evidence="1">Cell membrane</location>
        <topology evidence="1">Multi-pass membrane protein</topology>
    </subcellularLocation>
</comment>
<comment type="caution">
    <text evidence="7">The sequence shown here is derived from an EMBL/GenBank/DDBJ whole genome shotgun (WGS) entry which is preliminary data.</text>
</comment>
<feature type="transmembrane region" description="Helical" evidence="6">
    <location>
        <begin position="174"/>
        <end position="193"/>
    </location>
</feature>
<evidence type="ECO:0008006" key="8">
    <source>
        <dbReference type="Google" id="ProtNLM"/>
    </source>
</evidence>
<feature type="transmembrane region" description="Helical" evidence="6">
    <location>
        <begin position="87"/>
        <end position="105"/>
    </location>
</feature>
<keyword evidence="4 6" id="KW-1133">Transmembrane helix</keyword>
<dbReference type="GO" id="GO:0015658">
    <property type="term" value="F:branched-chain amino acid transmembrane transporter activity"/>
    <property type="evidence" value="ECO:0007669"/>
    <property type="project" value="InterPro"/>
</dbReference>
<evidence type="ECO:0000256" key="3">
    <source>
        <dbReference type="ARBA" id="ARBA00022692"/>
    </source>
</evidence>
<keyword evidence="5 6" id="KW-0472">Membrane</keyword>
<dbReference type="InterPro" id="IPR043428">
    <property type="entry name" value="LivM-like"/>
</dbReference>
<feature type="transmembrane region" description="Helical" evidence="6">
    <location>
        <begin position="213"/>
        <end position="233"/>
    </location>
</feature>
<gene>
    <name evidence="7" type="ORF">SDC9_97457</name>
</gene>
<dbReference type="GO" id="GO:0005886">
    <property type="term" value="C:plasma membrane"/>
    <property type="evidence" value="ECO:0007669"/>
    <property type="project" value="UniProtKB-SubCell"/>
</dbReference>
<feature type="transmembrane region" description="Helical" evidence="6">
    <location>
        <begin position="253"/>
        <end position="270"/>
    </location>
</feature>
<dbReference type="Gene3D" id="1.10.3470.10">
    <property type="entry name" value="ABC transporter involved in vitamin B12 uptake, BtuC"/>
    <property type="match status" value="1"/>
</dbReference>
<evidence type="ECO:0000256" key="4">
    <source>
        <dbReference type="ARBA" id="ARBA00022989"/>
    </source>
</evidence>
<keyword evidence="2" id="KW-1003">Cell membrane</keyword>
<reference evidence="7" key="1">
    <citation type="submission" date="2019-08" db="EMBL/GenBank/DDBJ databases">
        <authorList>
            <person name="Kucharzyk K."/>
            <person name="Murdoch R.W."/>
            <person name="Higgins S."/>
            <person name="Loffler F."/>
        </authorList>
    </citation>
    <scope>NUCLEOTIDE SEQUENCE</scope>
</reference>
<evidence type="ECO:0000313" key="7">
    <source>
        <dbReference type="EMBL" id="MPM50714.1"/>
    </source>
</evidence>
<dbReference type="PANTHER" id="PTHR30482:SF10">
    <property type="entry name" value="HIGH-AFFINITY BRANCHED-CHAIN AMINO ACID TRANSPORT PROTEIN BRAE"/>
    <property type="match status" value="1"/>
</dbReference>
<dbReference type="InterPro" id="IPR037294">
    <property type="entry name" value="ABC_BtuC-like"/>
</dbReference>